<dbReference type="Pfam" id="PF05622">
    <property type="entry name" value="HOOK"/>
    <property type="match status" value="2"/>
</dbReference>
<dbReference type="Pfam" id="PF21634">
    <property type="entry name" value="MOV-10_beta-barrel"/>
    <property type="match status" value="1"/>
</dbReference>
<dbReference type="EMBL" id="LR824005">
    <property type="protein sequence ID" value="CAD0194852.1"/>
    <property type="molecule type" value="Genomic_DNA"/>
</dbReference>
<gene>
    <name evidence="22" type="ORF">CINC_LOCUS5702</name>
</gene>
<evidence type="ECO:0000256" key="12">
    <source>
        <dbReference type="ARBA" id="ARBA00022753"/>
    </source>
</evidence>
<reference evidence="22" key="1">
    <citation type="submission" date="2021-12" db="EMBL/GenBank/DDBJ databases">
        <authorList>
            <person name="King R."/>
        </authorList>
    </citation>
    <scope>NUCLEOTIDE SEQUENCE</scope>
</reference>
<keyword evidence="10" id="KW-0493">Microtubule</keyword>
<dbReference type="FunFam" id="1.10.418.10:FF:000024">
    <property type="entry name" value="Hook homolog 3 (Drosophila)"/>
    <property type="match status" value="1"/>
</dbReference>
<keyword evidence="11" id="KW-0547">Nucleotide-binding</keyword>
<feature type="coiled-coil region" evidence="19">
    <location>
        <begin position="1510"/>
        <end position="1572"/>
    </location>
</feature>
<dbReference type="Pfam" id="PF13086">
    <property type="entry name" value="AAA_11"/>
    <property type="match status" value="2"/>
</dbReference>
<dbReference type="InterPro" id="IPR041679">
    <property type="entry name" value="DNA2/NAM7-like_C"/>
</dbReference>
<dbReference type="GO" id="GO:0006897">
    <property type="term" value="P:endocytosis"/>
    <property type="evidence" value="ECO:0007669"/>
    <property type="project" value="UniProtKB-KW"/>
</dbReference>
<feature type="coiled-coil region" evidence="19">
    <location>
        <begin position="1630"/>
        <end position="1699"/>
    </location>
</feature>
<dbReference type="GO" id="GO:0005768">
    <property type="term" value="C:endosome"/>
    <property type="evidence" value="ECO:0007669"/>
    <property type="project" value="UniProtKB-SubCell"/>
</dbReference>
<dbReference type="InterPro" id="IPR027417">
    <property type="entry name" value="P-loop_NTPase"/>
</dbReference>
<dbReference type="InterPro" id="IPR041677">
    <property type="entry name" value="DNA2/NAM7_AAA_11"/>
</dbReference>
<comment type="catalytic activity">
    <reaction evidence="18">
        <text>ATP + H2O = ADP + phosphate + H(+)</text>
        <dbReference type="Rhea" id="RHEA:13065"/>
        <dbReference type="ChEBI" id="CHEBI:15377"/>
        <dbReference type="ChEBI" id="CHEBI:15378"/>
        <dbReference type="ChEBI" id="CHEBI:30616"/>
        <dbReference type="ChEBI" id="CHEBI:43474"/>
        <dbReference type="ChEBI" id="CHEBI:456216"/>
        <dbReference type="EC" id="3.6.4.13"/>
    </reaction>
</comment>
<dbReference type="OrthoDB" id="6513042at2759"/>
<dbReference type="GO" id="GO:0008017">
    <property type="term" value="F:microtubule binding"/>
    <property type="evidence" value="ECO:0007669"/>
    <property type="project" value="InterPro"/>
</dbReference>
<feature type="coiled-coil region" evidence="19">
    <location>
        <begin position="1393"/>
        <end position="1475"/>
    </location>
</feature>
<dbReference type="CDD" id="cd22222">
    <property type="entry name" value="HkD_Hook"/>
    <property type="match status" value="1"/>
</dbReference>
<keyword evidence="23" id="KW-1185">Reference proteome</keyword>
<dbReference type="Pfam" id="PF19047">
    <property type="entry name" value="HOOK_N"/>
    <property type="match status" value="1"/>
</dbReference>
<dbReference type="GO" id="GO:0005524">
    <property type="term" value="F:ATP binding"/>
    <property type="evidence" value="ECO:0007669"/>
    <property type="project" value="UniProtKB-KW"/>
</dbReference>
<name>A0A9N8KS28_CHRIL</name>
<evidence type="ECO:0000256" key="4">
    <source>
        <dbReference type="ARBA" id="ARBA00006946"/>
    </source>
</evidence>
<feature type="region of interest" description="Disordered" evidence="20">
    <location>
        <begin position="1760"/>
        <end position="1792"/>
    </location>
</feature>
<dbReference type="CDD" id="cd18808">
    <property type="entry name" value="SF1_C_Upf1"/>
    <property type="match status" value="1"/>
</dbReference>
<dbReference type="Gene3D" id="3.40.50.300">
    <property type="entry name" value="P-loop containing nucleotide triphosphate hydrolases"/>
    <property type="match status" value="2"/>
</dbReference>
<evidence type="ECO:0000256" key="16">
    <source>
        <dbReference type="ARBA" id="ARBA00023054"/>
    </source>
</evidence>
<dbReference type="Pfam" id="PF13087">
    <property type="entry name" value="AAA_12"/>
    <property type="match status" value="1"/>
</dbReference>
<feature type="domain" description="Calponin-homology (CH)" evidence="21">
    <location>
        <begin position="1148"/>
        <end position="1272"/>
    </location>
</feature>
<evidence type="ECO:0000256" key="2">
    <source>
        <dbReference type="ARBA" id="ARBA00004245"/>
    </source>
</evidence>
<evidence type="ECO:0000259" key="21">
    <source>
        <dbReference type="PROSITE" id="PS50021"/>
    </source>
</evidence>
<dbReference type="InterPro" id="IPR049080">
    <property type="entry name" value="MOV-10-like_beta-barrel"/>
</dbReference>
<evidence type="ECO:0000256" key="19">
    <source>
        <dbReference type="SAM" id="Coils"/>
    </source>
</evidence>
<dbReference type="InterPro" id="IPR047187">
    <property type="entry name" value="SF1_C_Upf1"/>
</dbReference>
<dbReference type="GO" id="GO:0030705">
    <property type="term" value="P:cytoskeleton-dependent intracellular transport"/>
    <property type="evidence" value="ECO:0007669"/>
    <property type="project" value="InterPro"/>
</dbReference>
<evidence type="ECO:0000256" key="9">
    <source>
        <dbReference type="ARBA" id="ARBA00022583"/>
    </source>
</evidence>
<evidence type="ECO:0000256" key="15">
    <source>
        <dbReference type="ARBA" id="ARBA00022840"/>
    </source>
</evidence>
<comment type="similarity">
    <text evidence="3">Belongs to the DNA2/NAM7 helicase family. SDE3 subfamily.</text>
</comment>
<feature type="region of interest" description="Disordered" evidence="20">
    <location>
        <begin position="1829"/>
        <end position="1852"/>
    </location>
</feature>
<dbReference type="GO" id="GO:0031122">
    <property type="term" value="P:cytoplasmic microtubule organization"/>
    <property type="evidence" value="ECO:0007669"/>
    <property type="project" value="InterPro"/>
</dbReference>
<dbReference type="GO" id="GO:0016787">
    <property type="term" value="F:hydrolase activity"/>
    <property type="evidence" value="ECO:0007669"/>
    <property type="project" value="UniProtKB-KW"/>
</dbReference>
<feature type="region of interest" description="Disordered" evidence="20">
    <location>
        <begin position="1"/>
        <end position="31"/>
    </location>
</feature>
<feature type="compositionally biased region" description="Basic residues" evidence="20">
    <location>
        <begin position="1830"/>
        <end position="1840"/>
    </location>
</feature>
<keyword evidence="12" id="KW-0967">Endosome</keyword>
<evidence type="ECO:0000256" key="1">
    <source>
        <dbReference type="ARBA" id="ARBA00004177"/>
    </source>
</evidence>
<feature type="compositionally biased region" description="Polar residues" evidence="20">
    <location>
        <begin position="16"/>
        <end position="31"/>
    </location>
</feature>
<evidence type="ECO:0000313" key="23">
    <source>
        <dbReference type="Proteomes" id="UP001154114"/>
    </source>
</evidence>
<evidence type="ECO:0000256" key="20">
    <source>
        <dbReference type="SAM" id="MobiDB-lite"/>
    </source>
</evidence>
<evidence type="ECO:0000256" key="14">
    <source>
        <dbReference type="ARBA" id="ARBA00022806"/>
    </source>
</evidence>
<evidence type="ECO:0000256" key="7">
    <source>
        <dbReference type="ARBA" id="ARBA00018971"/>
    </source>
</evidence>
<feature type="compositionally biased region" description="Low complexity" evidence="20">
    <location>
        <begin position="1"/>
        <end position="15"/>
    </location>
</feature>
<dbReference type="Proteomes" id="UP001154114">
    <property type="component" value="Chromosome 2"/>
</dbReference>
<comment type="subunit">
    <text evidence="5">Homodimer. Interacts with microtubules via its N-terminus.</text>
</comment>
<evidence type="ECO:0000256" key="8">
    <source>
        <dbReference type="ARBA" id="ARBA00022490"/>
    </source>
</evidence>
<dbReference type="InterPro" id="IPR043936">
    <property type="entry name" value="HOOK_N"/>
</dbReference>
<evidence type="ECO:0000256" key="11">
    <source>
        <dbReference type="ARBA" id="ARBA00022741"/>
    </source>
</evidence>
<accession>A0A9N8KS28</accession>
<evidence type="ECO:0000256" key="5">
    <source>
        <dbReference type="ARBA" id="ARBA00011241"/>
    </source>
</evidence>
<organism evidence="22 23">
    <name type="scientific">Chrysodeixis includens</name>
    <name type="common">Soybean looper</name>
    <name type="synonym">Pseudoplusia includens</name>
    <dbReference type="NCBI Taxonomy" id="689277"/>
    <lineage>
        <taxon>Eukaryota</taxon>
        <taxon>Metazoa</taxon>
        <taxon>Ecdysozoa</taxon>
        <taxon>Arthropoda</taxon>
        <taxon>Hexapoda</taxon>
        <taxon>Insecta</taxon>
        <taxon>Pterygota</taxon>
        <taxon>Neoptera</taxon>
        <taxon>Endopterygota</taxon>
        <taxon>Lepidoptera</taxon>
        <taxon>Glossata</taxon>
        <taxon>Ditrysia</taxon>
        <taxon>Noctuoidea</taxon>
        <taxon>Noctuidae</taxon>
        <taxon>Plusiinae</taxon>
        <taxon>Chrysodeixis</taxon>
    </lineage>
</organism>
<dbReference type="InterPro" id="IPR036872">
    <property type="entry name" value="CH_dom_sf"/>
</dbReference>
<evidence type="ECO:0000256" key="6">
    <source>
        <dbReference type="ARBA" id="ARBA00012552"/>
    </source>
</evidence>
<keyword evidence="16 19" id="KW-0175">Coiled coil</keyword>
<dbReference type="Gene3D" id="1.10.418.10">
    <property type="entry name" value="Calponin-like domain"/>
    <property type="match status" value="1"/>
</dbReference>
<dbReference type="GO" id="GO:0003724">
    <property type="term" value="F:RNA helicase activity"/>
    <property type="evidence" value="ECO:0007669"/>
    <property type="project" value="UniProtKB-EC"/>
</dbReference>
<keyword evidence="13" id="KW-0378">Hydrolase</keyword>
<dbReference type="InterPro" id="IPR001715">
    <property type="entry name" value="CH_dom"/>
</dbReference>
<dbReference type="SUPFAM" id="SSF52540">
    <property type="entry name" value="P-loop containing nucleoside triphosphate hydrolases"/>
    <property type="match status" value="1"/>
</dbReference>
<comment type="subcellular location">
    <subcellularLocation>
        <location evidence="2">Cytoplasm</location>
        <location evidence="2">Cytoskeleton</location>
    </subcellularLocation>
    <subcellularLocation>
        <location evidence="1">Endosome</location>
    </subcellularLocation>
</comment>
<evidence type="ECO:0000256" key="10">
    <source>
        <dbReference type="ARBA" id="ARBA00022701"/>
    </source>
</evidence>
<dbReference type="PANTHER" id="PTHR45418:SF1">
    <property type="entry name" value="CANCER_TESTIS ANTIGEN 55"/>
    <property type="match status" value="1"/>
</dbReference>
<proteinExistence type="inferred from homology"/>
<keyword evidence="17" id="KW-0206">Cytoskeleton</keyword>
<comment type="similarity">
    <text evidence="4">Belongs to the hook family.</text>
</comment>
<evidence type="ECO:0000256" key="13">
    <source>
        <dbReference type="ARBA" id="ARBA00022801"/>
    </source>
</evidence>
<keyword evidence="14" id="KW-0347">Helicase</keyword>
<dbReference type="InterPro" id="IPR008636">
    <property type="entry name" value="Hook_C"/>
</dbReference>
<dbReference type="PROSITE" id="PS50021">
    <property type="entry name" value="CH"/>
    <property type="match status" value="1"/>
</dbReference>
<evidence type="ECO:0000256" key="18">
    <source>
        <dbReference type="ARBA" id="ARBA00047984"/>
    </source>
</evidence>
<keyword evidence="15" id="KW-0067">ATP-binding</keyword>
<evidence type="ECO:0000256" key="17">
    <source>
        <dbReference type="ARBA" id="ARBA00023212"/>
    </source>
</evidence>
<dbReference type="PANTHER" id="PTHR45418">
    <property type="entry name" value="CANCER/TESTIS ANTIGEN 55"/>
    <property type="match status" value="1"/>
</dbReference>
<keyword evidence="8" id="KW-0963">Cytoplasm</keyword>
<dbReference type="EC" id="3.6.4.13" evidence="6"/>
<evidence type="ECO:0000313" key="22">
    <source>
        <dbReference type="EMBL" id="CAD0194852.1"/>
    </source>
</evidence>
<sequence>MSTSSNISQSTYSPSEPETPQGTTQSRIQNFDQSLNHADLGLSIEQSLKNAQKEIHQKRIQSLRKELDFLKSTEWDYLFSYNSVEQYDKEMEDYLAEELYKLDWEKDKEEESHHEDVDIYSSHCYERTGVITYISDEGDYVLIDGMLYCNITACSIRLKINDKVVYLCYKDDNGTICVVRILTNNGEHWGDFELDVEESAYKVIEHVIVGEVDYRDKRMVIMKDSDLKFSLDNVAAAFIPVKGDFLQMKCKVQFDEDQPMAISSNRVLEVISFQPLRSKILSAVVTQWDGEHGVCNKDFFVQKSYCIHSNEPQVGVKANIEAVESNQIIYNWRVIKLEITDLAVIPQNVVAPMVDMEQVSLKTEEQNNVEVTYPIKFENVDFHERPKFTLNITNKGYQQLVIHKWMVLCRKRDSQVDISPFLNAPKRLNPNETFSLTVTCCPKFYGLSREHMIITFRGFKVERFIEINVRSERIFLEPKPDVNSSYQPARDRMEIMNSFRNNEHPVIPGVKLKRNPNFIAVRIGQYSIPDKMWKLFLSNSKEKVNEIETTFPCLLQSLNIRNYIDYWHTLLYLEEVEATIKLKAYNIANTFLTRYQEFLGVEVKGLAEKRPSIIVNDKVVVTDLFDDNLPSFEGFVHAIQGEVLLIKFHPQFHSKYQGSDVSVEFHLHRSTYRKAHHAVNLALSKLGPDILFPSRIITRPPQISADKLQDIKWFNDDLNSNQKDAVRNILLGECRPMPYVIYGPPGTGKTVTVIETILQILTYLPDSRILVATPSNSAANLITERLLQYRNQFSNSLIRLIANYMIDSENIPDVIKPYCATLNIAIETTAPSSQMVQDGINLNVPASYVARHQVTIGTCQCLGSLAQIELPKGHFTHIILDEAGQSIEPDAMIPMTFINKESGQIVIAGDPMQLGPTVVSPFSEKFGLNHSFLSRILETFPYQKDLASFENGYNNKLVTLLTYNYRSLQEILTISNEVFYESTLVSMIDRNTPFIQKIVNVVSEIYEFNEEEKCGGIFVHGVKGRNLRAVDSPSWYNPQEASMIALTVCKLYRKNVTPDEIGIITPYKAQIRHIRRLFQHMNLLLPKIGTVEEFQGQEKPLIILSTVRSTESDLLIDLKFALGFVSQPKRFNVALTRGQAAVLCFCDPDLLATDILWSKVIRQAIKENKYMGCEFSLTNELSDGVAIAEALTQIAPEYFTVVWNSKIKTDVGHNWRLKVSNLKKILEGVVDYHQDILNLSLQEFSRPDVVNIAETADPSDLGRLLQLVLSCAVNCVKKEEYITRIMEMELSCQRSIMQAIQELQTLTLGVNRGSVHLDAAPADSSDADMREALAQRCHELDTQVKILQEEKMTLLSEVGRLTAARETVVESGDAELDDAGASLGPAHAGTLRYTTMRAQLDALKDELDKVELQRDDQHARADALERELALMKLRNEELQMAASENIALKDELDALRETAAKATALEATVASYKKRMEEHVDLRRQVKLLERANTEHVQRAIEHEQAATKANAIRAQLDIYKKQMMDLNEKLDGEITKADKLEIENKKLSSRVASVQRERDALLHERDTLRDTVDELRCSTITAGANEDNVSRELIPNDLKEQLIRLEHENKLLRQNQGAQADQASVQALLEDYVARLEKQRAINREANQRIMQLEATLEAPHPRLASTIEDNQRKSLQVEELQAALAEERRRATKFQEALAARDAELLATEDKYKKCLEKAKDVIKSLDPRASGNINESDLIAAQQSLSDITLGYSRAAGTVAGPSRPETAPVASNRHEWSGSSEEGGRAGASEQRLLATAWYQLGARCHRDAVDSRFTLLSAGHSFLARQRRHAPRPRHNAPAPAPPAPAQ</sequence>
<evidence type="ECO:0000256" key="3">
    <source>
        <dbReference type="ARBA" id="ARBA00005601"/>
    </source>
</evidence>
<dbReference type="GO" id="GO:0005874">
    <property type="term" value="C:microtubule"/>
    <property type="evidence" value="ECO:0007669"/>
    <property type="project" value="UniProtKB-KW"/>
</dbReference>
<keyword evidence="9" id="KW-0254">Endocytosis</keyword>
<protein>
    <recommendedName>
        <fullName evidence="7">Protein hook</fullName>
        <ecNumber evidence="6">3.6.4.13</ecNumber>
    </recommendedName>
</protein>